<organism evidence="1 2">
    <name type="scientific">Prauserella shujinwangii</name>
    <dbReference type="NCBI Taxonomy" id="1453103"/>
    <lineage>
        <taxon>Bacteria</taxon>
        <taxon>Bacillati</taxon>
        <taxon>Actinomycetota</taxon>
        <taxon>Actinomycetes</taxon>
        <taxon>Pseudonocardiales</taxon>
        <taxon>Pseudonocardiaceae</taxon>
        <taxon>Prauserella</taxon>
    </lineage>
</organism>
<reference evidence="1 2" key="1">
    <citation type="submission" date="2018-03" db="EMBL/GenBank/DDBJ databases">
        <title>Genomic Encyclopedia of Type Strains, Phase III (KMG-III): the genomes of soil and plant-associated and newly described type strains.</title>
        <authorList>
            <person name="Whitman W."/>
        </authorList>
    </citation>
    <scope>NUCLEOTIDE SEQUENCE [LARGE SCALE GENOMIC DNA]</scope>
    <source>
        <strain evidence="1 2">CGMCC 4.7125</strain>
    </source>
</reference>
<sequence length="162" mass="17488">MRMTSPAGGLLPLTPYEPIRYGDGPARPAVPAGQLSLDDLLAEVPAQRTPVPRPRPDLDKRRVHGLLTALLEVYAGGRPATQLGTWLAPPIQRRLRERARVVGPRYTLPKVHASRPATGAVEVCGTAHVGRRAVAAVARFQYRAGAWCCTYFGVLEPGGVRP</sequence>
<dbReference type="Pfam" id="PF20060">
    <property type="entry name" value="DUF6459"/>
    <property type="match status" value="1"/>
</dbReference>
<keyword evidence="2" id="KW-1185">Reference proteome</keyword>
<dbReference type="RefSeq" id="WP_106177783.1">
    <property type="nucleotide sequence ID" value="NZ_PVNH01000003.1"/>
</dbReference>
<dbReference type="OrthoDB" id="3692215at2"/>
<evidence type="ECO:0000313" key="2">
    <source>
        <dbReference type="Proteomes" id="UP000238362"/>
    </source>
</evidence>
<dbReference type="EMBL" id="PVNH01000003">
    <property type="protein sequence ID" value="PRX49058.1"/>
    <property type="molecule type" value="Genomic_DNA"/>
</dbReference>
<protein>
    <submittedName>
        <fullName evidence="1">Uncharacterized protein</fullName>
    </submittedName>
</protein>
<proteinExistence type="predicted"/>
<dbReference type="AlphaFoldDB" id="A0A2T0LY63"/>
<dbReference type="InterPro" id="IPR045596">
    <property type="entry name" value="DUF6459"/>
</dbReference>
<gene>
    <name evidence="1" type="ORF">B0I33_10391</name>
</gene>
<accession>A0A2T0LY63</accession>
<dbReference type="Proteomes" id="UP000238362">
    <property type="component" value="Unassembled WGS sequence"/>
</dbReference>
<comment type="caution">
    <text evidence="1">The sequence shown here is derived from an EMBL/GenBank/DDBJ whole genome shotgun (WGS) entry which is preliminary data.</text>
</comment>
<evidence type="ECO:0000313" key="1">
    <source>
        <dbReference type="EMBL" id="PRX49058.1"/>
    </source>
</evidence>
<name>A0A2T0LY63_9PSEU</name>